<dbReference type="Gene3D" id="1.10.10.10">
    <property type="entry name" value="Winged helix-like DNA-binding domain superfamily/Winged helix DNA-binding domain"/>
    <property type="match status" value="1"/>
</dbReference>
<dbReference type="PANTHER" id="PTHR30514">
    <property type="entry name" value="GLUCOKINASE"/>
    <property type="match status" value="1"/>
</dbReference>
<dbReference type="SUPFAM" id="SSF53697">
    <property type="entry name" value="SIS domain"/>
    <property type="match status" value="1"/>
</dbReference>
<dbReference type="Pfam" id="PF01418">
    <property type="entry name" value="HTH_6"/>
    <property type="match status" value="1"/>
</dbReference>
<evidence type="ECO:0000313" key="6">
    <source>
        <dbReference type="EMBL" id="MEL0659928.1"/>
    </source>
</evidence>
<evidence type="ECO:0000256" key="3">
    <source>
        <dbReference type="ARBA" id="ARBA00023163"/>
    </source>
</evidence>
<feature type="domain" description="HTH rpiR-type" evidence="4">
    <location>
        <begin position="12"/>
        <end position="88"/>
    </location>
</feature>
<accession>A0ABU9HDD5</accession>
<dbReference type="InterPro" id="IPR036388">
    <property type="entry name" value="WH-like_DNA-bd_sf"/>
</dbReference>
<dbReference type="EMBL" id="JBAKBA010000028">
    <property type="protein sequence ID" value="MEL0659928.1"/>
    <property type="molecule type" value="Genomic_DNA"/>
</dbReference>
<dbReference type="SUPFAM" id="SSF46689">
    <property type="entry name" value="Homeodomain-like"/>
    <property type="match status" value="1"/>
</dbReference>
<dbReference type="PROSITE" id="PS51464">
    <property type="entry name" value="SIS"/>
    <property type="match status" value="1"/>
</dbReference>
<gene>
    <name evidence="6" type="ORF">V6255_12345</name>
</gene>
<feature type="domain" description="SIS" evidence="5">
    <location>
        <begin position="140"/>
        <end position="273"/>
    </location>
</feature>
<dbReference type="PANTHER" id="PTHR30514:SF20">
    <property type="entry name" value="TRANSCRIPTIONAL REGULATOR"/>
    <property type="match status" value="1"/>
</dbReference>
<evidence type="ECO:0000256" key="1">
    <source>
        <dbReference type="ARBA" id="ARBA00023015"/>
    </source>
</evidence>
<keyword evidence="7" id="KW-1185">Reference proteome</keyword>
<dbReference type="InterPro" id="IPR047640">
    <property type="entry name" value="RpiR-like"/>
</dbReference>
<proteinExistence type="predicted"/>
<dbReference type="InterPro" id="IPR035472">
    <property type="entry name" value="RpiR-like_SIS"/>
</dbReference>
<organism evidence="6 7">
    <name type="scientific">Psychromonas arctica</name>
    <dbReference type="NCBI Taxonomy" id="168275"/>
    <lineage>
        <taxon>Bacteria</taxon>
        <taxon>Pseudomonadati</taxon>
        <taxon>Pseudomonadota</taxon>
        <taxon>Gammaproteobacteria</taxon>
        <taxon>Alteromonadales</taxon>
        <taxon>Psychromonadaceae</taxon>
        <taxon>Psychromonas</taxon>
    </lineage>
</organism>
<dbReference type="PROSITE" id="PS51071">
    <property type="entry name" value="HTH_RPIR"/>
    <property type="match status" value="1"/>
</dbReference>
<protein>
    <submittedName>
        <fullName evidence="6">MurR/RpiR family transcriptional regulator</fullName>
    </submittedName>
</protein>
<dbReference type="InterPro" id="IPR046348">
    <property type="entry name" value="SIS_dom_sf"/>
</dbReference>
<evidence type="ECO:0000259" key="4">
    <source>
        <dbReference type="PROSITE" id="PS51071"/>
    </source>
</evidence>
<sequence length="273" mass="30345">MPKKIEVATTLDAFKDILAERYDSLSNRLKQVADFISEEPMVVAFETMSVISVKAGVPISTLSRFANTFGFDGFSKMQLLFSDQYFHKPRDYKERIKRAKQEGSEQVDSIQGIFESLGDSNIKAMEDILVGISPSKLEDAIKLLANARTIYVQGVRRAYPVASYLSYMLIKEDLNVVLLDGSGGMSSPMLKQMKDSDLLLITTFKPHAQESISAIERADKVGAKIVAITDHQMSEYGRKADICFEIVENDVLGFRSLTSAMFIAQTLAVGLML</sequence>
<evidence type="ECO:0000259" key="5">
    <source>
        <dbReference type="PROSITE" id="PS51464"/>
    </source>
</evidence>
<dbReference type="CDD" id="cd05013">
    <property type="entry name" value="SIS_RpiR"/>
    <property type="match status" value="1"/>
</dbReference>
<dbReference type="InterPro" id="IPR001347">
    <property type="entry name" value="SIS_dom"/>
</dbReference>
<reference evidence="6 7" key="1">
    <citation type="submission" date="2024-02" db="EMBL/GenBank/DDBJ databases">
        <title>Bacteria isolated from the canopy kelp, Nereocystis luetkeana.</title>
        <authorList>
            <person name="Pfister C.A."/>
            <person name="Younker I.T."/>
            <person name="Light S.H."/>
        </authorList>
    </citation>
    <scope>NUCLEOTIDE SEQUENCE [LARGE SCALE GENOMIC DNA]</scope>
    <source>
        <strain evidence="6 7">TI.2.07</strain>
    </source>
</reference>
<dbReference type="Gene3D" id="3.40.50.10490">
    <property type="entry name" value="Glucose-6-phosphate isomerase like protein, domain 1"/>
    <property type="match status" value="1"/>
</dbReference>
<name>A0ABU9HDD5_9GAMM</name>
<keyword evidence="2" id="KW-0238">DNA-binding</keyword>
<keyword evidence="3" id="KW-0804">Transcription</keyword>
<dbReference type="RefSeq" id="WP_341628435.1">
    <property type="nucleotide sequence ID" value="NZ_JBAKBA010000028.1"/>
</dbReference>
<keyword evidence="1" id="KW-0805">Transcription regulation</keyword>
<dbReference type="InterPro" id="IPR000281">
    <property type="entry name" value="HTH_RpiR"/>
</dbReference>
<comment type="caution">
    <text evidence="6">The sequence shown here is derived from an EMBL/GenBank/DDBJ whole genome shotgun (WGS) entry which is preliminary data.</text>
</comment>
<evidence type="ECO:0000256" key="2">
    <source>
        <dbReference type="ARBA" id="ARBA00023125"/>
    </source>
</evidence>
<dbReference type="Proteomes" id="UP001366060">
    <property type="component" value="Unassembled WGS sequence"/>
</dbReference>
<dbReference type="Pfam" id="PF01380">
    <property type="entry name" value="SIS"/>
    <property type="match status" value="1"/>
</dbReference>
<evidence type="ECO:0000313" key="7">
    <source>
        <dbReference type="Proteomes" id="UP001366060"/>
    </source>
</evidence>
<dbReference type="InterPro" id="IPR009057">
    <property type="entry name" value="Homeodomain-like_sf"/>
</dbReference>